<protein>
    <submittedName>
        <fullName evidence="1">Uncharacterized protein</fullName>
    </submittedName>
</protein>
<dbReference type="EMBL" id="JAIWYP010000012">
    <property type="protein sequence ID" value="KAH3724839.1"/>
    <property type="molecule type" value="Genomic_DNA"/>
</dbReference>
<comment type="caution">
    <text evidence="1">The sequence shown here is derived from an EMBL/GenBank/DDBJ whole genome shotgun (WGS) entry which is preliminary data.</text>
</comment>
<sequence>MHVLFGSGEFEPLWQETATTRAVHPAPIIPLNTLCPAQQYKKVRCHRIHGKETNGDEPHTVEETGVNVILPSVFAVHFAKTVASSSTSKTPRP</sequence>
<gene>
    <name evidence="1" type="ORF">DPMN_050666</name>
</gene>
<name>A0A9D4HMJ4_DREPO</name>
<evidence type="ECO:0000313" key="2">
    <source>
        <dbReference type="Proteomes" id="UP000828390"/>
    </source>
</evidence>
<reference evidence="1" key="2">
    <citation type="submission" date="2020-11" db="EMBL/GenBank/DDBJ databases">
        <authorList>
            <person name="McCartney M.A."/>
            <person name="Auch B."/>
            <person name="Kono T."/>
            <person name="Mallez S."/>
            <person name="Becker A."/>
            <person name="Gohl D.M."/>
            <person name="Silverstein K.A.T."/>
            <person name="Koren S."/>
            <person name="Bechman K.B."/>
            <person name="Herman A."/>
            <person name="Abrahante J.E."/>
            <person name="Garbe J."/>
        </authorList>
    </citation>
    <scope>NUCLEOTIDE SEQUENCE</scope>
    <source>
        <strain evidence="1">Duluth1</strain>
        <tissue evidence="1">Whole animal</tissue>
    </source>
</reference>
<proteinExistence type="predicted"/>
<dbReference type="AlphaFoldDB" id="A0A9D4HMJ4"/>
<dbReference type="Proteomes" id="UP000828390">
    <property type="component" value="Unassembled WGS sequence"/>
</dbReference>
<evidence type="ECO:0000313" key="1">
    <source>
        <dbReference type="EMBL" id="KAH3724839.1"/>
    </source>
</evidence>
<reference evidence="1" key="1">
    <citation type="journal article" date="2019" name="bioRxiv">
        <title>The Genome of the Zebra Mussel, Dreissena polymorpha: A Resource for Invasive Species Research.</title>
        <authorList>
            <person name="McCartney M.A."/>
            <person name="Auch B."/>
            <person name="Kono T."/>
            <person name="Mallez S."/>
            <person name="Zhang Y."/>
            <person name="Obille A."/>
            <person name="Becker A."/>
            <person name="Abrahante J.E."/>
            <person name="Garbe J."/>
            <person name="Badalamenti J.P."/>
            <person name="Herman A."/>
            <person name="Mangelson H."/>
            <person name="Liachko I."/>
            <person name="Sullivan S."/>
            <person name="Sone E.D."/>
            <person name="Koren S."/>
            <person name="Silverstein K.A.T."/>
            <person name="Beckman K.B."/>
            <person name="Gohl D.M."/>
        </authorList>
    </citation>
    <scope>NUCLEOTIDE SEQUENCE</scope>
    <source>
        <strain evidence="1">Duluth1</strain>
        <tissue evidence="1">Whole animal</tissue>
    </source>
</reference>
<accession>A0A9D4HMJ4</accession>
<organism evidence="1 2">
    <name type="scientific">Dreissena polymorpha</name>
    <name type="common">Zebra mussel</name>
    <name type="synonym">Mytilus polymorpha</name>
    <dbReference type="NCBI Taxonomy" id="45954"/>
    <lineage>
        <taxon>Eukaryota</taxon>
        <taxon>Metazoa</taxon>
        <taxon>Spiralia</taxon>
        <taxon>Lophotrochozoa</taxon>
        <taxon>Mollusca</taxon>
        <taxon>Bivalvia</taxon>
        <taxon>Autobranchia</taxon>
        <taxon>Heteroconchia</taxon>
        <taxon>Euheterodonta</taxon>
        <taxon>Imparidentia</taxon>
        <taxon>Neoheterodontei</taxon>
        <taxon>Myida</taxon>
        <taxon>Dreissenoidea</taxon>
        <taxon>Dreissenidae</taxon>
        <taxon>Dreissena</taxon>
    </lineage>
</organism>
<keyword evidence="2" id="KW-1185">Reference proteome</keyword>